<dbReference type="InterPro" id="IPR008862">
    <property type="entry name" value="Tcp11"/>
</dbReference>
<evidence type="ECO:0000313" key="4">
    <source>
        <dbReference type="EMBL" id="KAJ9675920.1"/>
    </source>
</evidence>
<dbReference type="AlphaFoldDB" id="A0AA38YSR3"/>
<dbReference type="Proteomes" id="UP001168098">
    <property type="component" value="Unassembled WGS sequence"/>
</dbReference>
<feature type="region of interest" description="Disordered" evidence="3">
    <location>
        <begin position="935"/>
        <end position="958"/>
    </location>
</feature>
<evidence type="ECO:0000256" key="1">
    <source>
        <dbReference type="ARBA" id="ARBA00010954"/>
    </source>
</evidence>
<proteinExistence type="inferred from homology"/>
<feature type="region of interest" description="Disordered" evidence="3">
    <location>
        <begin position="19"/>
        <end position="39"/>
    </location>
</feature>
<dbReference type="Pfam" id="PF05794">
    <property type="entry name" value="Tcp11"/>
    <property type="match status" value="1"/>
</dbReference>
<evidence type="ECO:0008006" key="6">
    <source>
        <dbReference type="Google" id="ProtNLM"/>
    </source>
</evidence>
<evidence type="ECO:0000313" key="5">
    <source>
        <dbReference type="Proteomes" id="UP001168098"/>
    </source>
</evidence>
<dbReference type="PANTHER" id="PTHR12832:SF11">
    <property type="entry name" value="LD23868P"/>
    <property type="match status" value="1"/>
</dbReference>
<dbReference type="EMBL" id="JARBHA010000018">
    <property type="protein sequence ID" value="KAJ9675920.1"/>
    <property type="molecule type" value="Genomic_DNA"/>
</dbReference>
<feature type="coiled-coil region" evidence="2">
    <location>
        <begin position="242"/>
        <end position="269"/>
    </location>
</feature>
<organism evidence="4 5">
    <name type="scientific">Vitis rotundifolia</name>
    <name type="common">Muscadine grape</name>
    <dbReference type="NCBI Taxonomy" id="103349"/>
    <lineage>
        <taxon>Eukaryota</taxon>
        <taxon>Viridiplantae</taxon>
        <taxon>Streptophyta</taxon>
        <taxon>Embryophyta</taxon>
        <taxon>Tracheophyta</taxon>
        <taxon>Spermatophyta</taxon>
        <taxon>Magnoliopsida</taxon>
        <taxon>eudicotyledons</taxon>
        <taxon>Gunneridae</taxon>
        <taxon>Pentapetalae</taxon>
        <taxon>rosids</taxon>
        <taxon>Vitales</taxon>
        <taxon>Vitaceae</taxon>
        <taxon>Viteae</taxon>
        <taxon>Vitis</taxon>
    </lineage>
</organism>
<gene>
    <name evidence="4" type="ORF">PVL29_024743</name>
</gene>
<protein>
    <recommendedName>
        <fullName evidence="6">T-complex protein 11</fullName>
    </recommendedName>
</protein>
<name>A0AA38YSR3_VITRO</name>
<reference evidence="4 5" key="1">
    <citation type="journal article" date="2023" name="BMC Biotechnol.">
        <title>Vitis rotundifolia cv Carlos genome sequencing.</title>
        <authorList>
            <person name="Huff M."/>
            <person name="Hulse-Kemp A."/>
            <person name="Scheffler B."/>
            <person name="Youngblood R."/>
            <person name="Simpson S."/>
            <person name="Babiker E."/>
            <person name="Staton M."/>
        </authorList>
    </citation>
    <scope>NUCLEOTIDE SEQUENCE [LARGE SCALE GENOMIC DNA]</scope>
    <source>
        <tissue evidence="4">Leaf</tissue>
    </source>
</reference>
<comment type="similarity">
    <text evidence="1">Belongs to the TCP11 family.</text>
</comment>
<dbReference type="PANTHER" id="PTHR12832">
    <property type="entry name" value="TESTIS-SPECIFIC PROTEIN PBS13 T-COMPLEX 11"/>
    <property type="match status" value="1"/>
</dbReference>
<sequence>MATGVEWKESEKVAGIALEFPANDNATSSPSSPPKLPRRLRRRLIESKSPSTVEEIEAKLKEADLRRQQFYEGLSNKARAKMRSHSWSPLQETDLGQRLEAKLKAAEQKRLSILSNAQMRLAKLDELRQAAKTGLEMRFVKERDELGMKVESRVQQAETNRMLLLKAYRQRRAAKEERAAQSLMRRMMQDSKYKECVRAAIHQKRAAAERKRLGLLEAEKTRAHARVLRVRKVAKFVYSQREIERRRMKDQLEDRLQKAKRQREEYLRQRGSLHSSVRANSKVINEQGELLARKLARCWRRFVRLRRTTFSLTKSYNDLEISLESVRSMPFEKLALQMESANTIQTVKALLDRFESRLMISHAATPTRSLSNLENIDHLVMCVTSPKRRGNTNNRGVNRVGSSREGAQRHVKLSRYLVRVVLCAYMILGHPDEVFSEKGEHEIALAESAATFVQEFELLIKIILDGPTHTTQGGTNSSVPNQLTFRSQLEAFDRSWCSYLYSFVAWKVKDAKLLEEDLVKAACQLEISMMQNCKLTPEGDTGSLSHDMKAIQKQVTEDQKLLRTKVQNLSGNAGLEQMECALSDAWSRFFEARETGSSLVSSVAHISSPILPGSSNNSSILGEMGNISESMERSDHIVYPLFKKDDSSPGNEVVSSTPLRSDMDGYGAMSVTENELLVNEIVHEHGHGFADSFDVSDNDQSSIKEKVRETMEKAFWDGIMDSLKQDEPDYSWVLKLMKEVRDELCEMSPQSWRQEIVETIDIDILPQVLRAEILDIDFLGKILEFALVTLQKLSAPANDDKMKATHYNLLKRLGDASQAGDKSNASFALLMVEGLRFLLEQIQTLRQEISRARIRMMEPLIKGPAGLEYLKKAFANRYGPPTDAHTSLPLTMQWLSSVHSGAEQEWDEYMDSVSSLTVNNERLYQGLPPTTLRTGGSIPMASRLGSPSSTGDEQPECKGERVDLLVRVGLLKLVNEIGGLMLETLPETLKLNLSRLRGVQSQFQKIIVIATSMLVLRQTLLSENMVTTPADMENIVSNCIKQLSKLLDTVEDAGISEIVGTISSFPEGNNHTLNPEKLQARKEVMANMLAKSLQAGDAIFTRVSHTVYLAARGIVLGGNGLKGRQLAEAALRRIGASLLTENVVEAAEVLIVVATVSSSVHGAWYEELVKNL</sequence>
<keyword evidence="5" id="KW-1185">Reference proteome</keyword>
<evidence type="ECO:0000256" key="2">
    <source>
        <dbReference type="SAM" id="Coils"/>
    </source>
</evidence>
<evidence type="ECO:0000256" key="3">
    <source>
        <dbReference type="SAM" id="MobiDB-lite"/>
    </source>
</evidence>
<comment type="caution">
    <text evidence="4">The sequence shown here is derived from an EMBL/GenBank/DDBJ whole genome shotgun (WGS) entry which is preliminary data.</text>
</comment>
<dbReference type="GO" id="GO:0007165">
    <property type="term" value="P:signal transduction"/>
    <property type="evidence" value="ECO:0007669"/>
    <property type="project" value="TreeGrafter"/>
</dbReference>
<accession>A0AA38YSR3</accession>
<keyword evidence="2" id="KW-0175">Coiled coil</keyword>